<evidence type="ECO:0000313" key="3">
    <source>
        <dbReference type="Proteomes" id="UP000009222"/>
    </source>
</evidence>
<reference evidence="3" key="1">
    <citation type="submission" date="2009-12" db="EMBL/GenBank/DDBJ databases">
        <title>Complete sequence of Treponema azotonutricium strain ZAS-9.</title>
        <authorList>
            <person name="Tetu S.G."/>
            <person name="Matson E."/>
            <person name="Ren Q."/>
            <person name="Seshadri R."/>
            <person name="Elbourne L."/>
            <person name="Hassan K.A."/>
            <person name="Durkin A."/>
            <person name="Radune D."/>
            <person name="Mohamoud Y."/>
            <person name="Shay R."/>
            <person name="Jin S."/>
            <person name="Zhang X."/>
            <person name="Lucey K."/>
            <person name="Ballor N.R."/>
            <person name="Ottesen E."/>
            <person name="Rosenthal R."/>
            <person name="Allen A."/>
            <person name="Leadbetter J.R."/>
            <person name="Paulsen I.T."/>
        </authorList>
    </citation>
    <scope>NUCLEOTIDE SEQUENCE [LARGE SCALE GENOMIC DNA]</scope>
    <source>
        <strain evidence="3">ATCC BAA-888 / DSM 13862 / ZAS-9</strain>
    </source>
</reference>
<dbReference type="InParanoid" id="F5YDM9"/>
<keyword evidence="1" id="KW-1133">Transmembrane helix</keyword>
<dbReference type="STRING" id="545695.TREAZ_0292"/>
<gene>
    <name evidence="2" type="ordered locus">TREAZ_0292</name>
</gene>
<dbReference type="RefSeq" id="WP_015711639.1">
    <property type="nucleotide sequence ID" value="NC_015577.1"/>
</dbReference>
<feature type="transmembrane region" description="Helical" evidence="1">
    <location>
        <begin position="94"/>
        <end position="113"/>
    </location>
</feature>
<reference evidence="2 3" key="2">
    <citation type="journal article" date="2011" name="ISME J.">
        <title>RNA-seq reveals cooperative metabolic interactions between two termite-gut spirochete species in co-culture.</title>
        <authorList>
            <person name="Rosenthal A.Z."/>
            <person name="Matson E.G."/>
            <person name="Eldar A."/>
            <person name="Leadbetter J.R."/>
        </authorList>
    </citation>
    <scope>NUCLEOTIDE SEQUENCE [LARGE SCALE GENOMIC DNA]</scope>
    <source>
        <strain evidence="3">ATCC BAA-888 / DSM 13862 / ZAS-9</strain>
    </source>
</reference>
<name>F5YDM9_LEAAZ</name>
<keyword evidence="1" id="KW-0472">Membrane</keyword>
<feature type="transmembrane region" description="Helical" evidence="1">
    <location>
        <begin position="68"/>
        <end position="88"/>
    </location>
</feature>
<feature type="transmembrane region" description="Helical" evidence="1">
    <location>
        <begin position="125"/>
        <end position="145"/>
    </location>
</feature>
<organism evidence="2 3">
    <name type="scientific">Leadbettera azotonutricia (strain ATCC BAA-888 / DSM 13862 / ZAS-9)</name>
    <name type="common">Treponema azotonutricium</name>
    <dbReference type="NCBI Taxonomy" id="545695"/>
    <lineage>
        <taxon>Bacteria</taxon>
        <taxon>Pseudomonadati</taxon>
        <taxon>Spirochaetota</taxon>
        <taxon>Spirochaetia</taxon>
        <taxon>Spirochaetales</taxon>
        <taxon>Breznakiellaceae</taxon>
        <taxon>Leadbettera</taxon>
    </lineage>
</organism>
<protein>
    <submittedName>
        <fullName evidence="2">Putative membrane protein</fullName>
    </submittedName>
</protein>
<feature type="transmembrane region" description="Helical" evidence="1">
    <location>
        <begin position="176"/>
        <end position="198"/>
    </location>
</feature>
<dbReference type="Proteomes" id="UP000009222">
    <property type="component" value="Chromosome"/>
</dbReference>
<dbReference type="OrthoDB" id="362310at2"/>
<proteinExistence type="predicted"/>
<evidence type="ECO:0000256" key="1">
    <source>
        <dbReference type="SAM" id="Phobius"/>
    </source>
</evidence>
<evidence type="ECO:0000313" key="2">
    <source>
        <dbReference type="EMBL" id="AEF80100.1"/>
    </source>
</evidence>
<sequence>MNQRIQSPVFWGSYSPLGTLVGAGLLVMASSRLAFAVFCAGALLWVYCLSALAFFAAKSIMPKRGKTIILLFLLGLVSSIYVLFGFLLNPLLTLSTWFFLVLIPPICIGSGIFEDLEGLELDESIPRVFLEALSLALLIIALSLIREPLGMGSLSFPGGPGGIVEFFSADNGEGFFPIRILSVSSGGLLLLGYMVALFRHYREGK</sequence>
<accession>F5YDM9</accession>
<keyword evidence="3" id="KW-1185">Reference proteome</keyword>
<dbReference type="eggNOG" id="ENOG5032C3T">
    <property type="taxonomic scope" value="Bacteria"/>
</dbReference>
<feature type="transmembrane region" description="Helical" evidence="1">
    <location>
        <begin position="9"/>
        <end position="29"/>
    </location>
</feature>
<keyword evidence="1" id="KW-0812">Transmembrane</keyword>
<dbReference type="AlphaFoldDB" id="F5YDM9"/>
<dbReference type="HOGENOM" id="CLU_1299263_0_0_12"/>
<dbReference type="EMBL" id="CP001841">
    <property type="protein sequence ID" value="AEF80100.1"/>
    <property type="molecule type" value="Genomic_DNA"/>
</dbReference>
<dbReference type="KEGG" id="taz:TREAZ_0292"/>
<feature type="transmembrane region" description="Helical" evidence="1">
    <location>
        <begin position="35"/>
        <end position="56"/>
    </location>
</feature>